<protein>
    <recommendedName>
        <fullName evidence="9">AprE-like beta-barrel domain-containing protein</fullName>
    </recommendedName>
</protein>
<keyword evidence="6" id="KW-0175">Coiled coil</keyword>
<dbReference type="Pfam" id="PF26002">
    <property type="entry name" value="Beta-barrel_AprE"/>
    <property type="match status" value="1"/>
</dbReference>
<evidence type="ECO:0000313" key="10">
    <source>
        <dbReference type="EMBL" id="AVH79621.1"/>
    </source>
</evidence>
<feature type="domain" description="AprE-like beta-barrel" evidence="9">
    <location>
        <begin position="349"/>
        <end position="438"/>
    </location>
</feature>
<feature type="coiled-coil region" evidence="6">
    <location>
        <begin position="174"/>
        <end position="306"/>
    </location>
</feature>
<dbReference type="PANTHER" id="PTHR30386:SF26">
    <property type="entry name" value="TRANSPORT PROTEIN COMB"/>
    <property type="match status" value="1"/>
</dbReference>
<dbReference type="GO" id="GO:0016020">
    <property type="term" value="C:membrane"/>
    <property type="evidence" value="ECO:0007669"/>
    <property type="project" value="UniProtKB-SubCell"/>
</dbReference>
<name>A0A2P0ZGN1_9NOSO</name>
<evidence type="ECO:0000256" key="3">
    <source>
        <dbReference type="ARBA" id="ARBA00022692"/>
    </source>
</evidence>
<dbReference type="AlphaFoldDB" id="A0A2P0ZGN1"/>
<organism evidence="10">
    <name type="scientific">Nostoc sp. PCC 9201</name>
    <dbReference type="NCBI Taxonomy" id="2099382"/>
    <lineage>
        <taxon>Bacteria</taxon>
        <taxon>Bacillati</taxon>
        <taxon>Cyanobacteriota</taxon>
        <taxon>Cyanophyceae</taxon>
        <taxon>Nostocales</taxon>
        <taxon>Nostocaceae</taxon>
        <taxon>Nostoc</taxon>
    </lineage>
</organism>
<proteinExistence type="inferred from homology"/>
<dbReference type="Gene3D" id="1.10.287.470">
    <property type="entry name" value="Helix hairpin bin"/>
    <property type="match status" value="2"/>
</dbReference>
<comment type="subcellular location">
    <subcellularLocation>
        <location evidence="1">Membrane</location>
        <topology evidence="1">Single-pass membrane protein</topology>
    </subcellularLocation>
</comment>
<evidence type="ECO:0000256" key="4">
    <source>
        <dbReference type="ARBA" id="ARBA00022989"/>
    </source>
</evidence>
<evidence type="ECO:0000256" key="2">
    <source>
        <dbReference type="ARBA" id="ARBA00009477"/>
    </source>
</evidence>
<feature type="region of interest" description="Disordered" evidence="7">
    <location>
        <begin position="1"/>
        <end position="25"/>
    </location>
</feature>
<accession>A0A2P0ZGN1</accession>
<evidence type="ECO:0000256" key="8">
    <source>
        <dbReference type="SAM" id="Phobius"/>
    </source>
</evidence>
<evidence type="ECO:0000256" key="6">
    <source>
        <dbReference type="SAM" id="Coils"/>
    </source>
</evidence>
<dbReference type="PANTHER" id="PTHR30386">
    <property type="entry name" value="MEMBRANE FUSION SUBUNIT OF EMRAB-TOLC MULTIDRUG EFFLUX PUMP"/>
    <property type="match status" value="1"/>
</dbReference>
<evidence type="ECO:0000256" key="1">
    <source>
        <dbReference type="ARBA" id="ARBA00004167"/>
    </source>
</evidence>
<dbReference type="PRINTS" id="PR01490">
    <property type="entry name" value="RTXTOXIND"/>
</dbReference>
<keyword evidence="4 8" id="KW-1133">Transmembrane helix</keyword>
<dbReference type="InterPro" id="IPR058982">
    <property type="entry name" value="Beta-barrel_AprE"/>
</dbReference>
<dbReference type="InterPro" id="IPR050739">
    <property type="entry name" value="MFP"/>
</dbReference>
<dbReference type="EMBL" id="MG373777">
    <property type="protein sequence ID" value="AVH79621.1"/>
    <property type="molecule type" value="Genomic_DNA"/>
</dbReference>
<evidence type="ECO:0000256" key="7">
    <source>
        <dbReference type="SAM" id="MobiDB-lite"/>
    </source>
</evidence>
<keyword evidence="5 8" id="KW-0472">Membrane</keyword>
<sequence>MSPSFNSHVPHQNHNGKVDHPNPPLTTLVDLGNDWSYATEELLEALPRPWTRGLLYLLMAFVAIALPWSMLYEVEMTGVARGRLEPEEDTIKVEAPLETQFTGVRVKTVHIREGDNVKAGESLIELDSESLQLELKQAQAKLETFQNSLFQLKPVEQQLQVLINTQRLQNQAQTSEQQSQIDQTKERLSSLKSQSVILKSRLERANKDLQRHQELLQEGVIPKRTLEEIESKYEEQKISIEEMYSQIQQAESELSQRRSAYERVKQTGQLAIIQSEQQLQQFRSQIAEVQGNIKQTKSQIQSIENQLRRRIIKAPINGIVYNLPISKSEAVISAGDLLAEIAPNGNSFVLRAEMGTQESGSLQKGMEVNLKFDAYPYQDYGVVKGELLEVSPTSNVKNTAQGDVASFKLKVGLKQKCIQTEGSCVDLKPGETAAAEVIIRRRKVIDFVIDPFKKLQQGGIKF</sequence>
<dbReference type="SUPFAM" id="SSF111369">
    <property type="entry name" value="HlyD-like secretion proteins"/>
    <property type="match status" value="1"/>
</dbReference>
<feature type="transmembrane region" description="Helical" evidence="8">
    <location>
        <begin position="53"/>
        <end position="74"/>
    </location>
</feature>
<comment type="similarity">
    <text evidence="2">Belongs to the membrane fusion protein (MFP) (TC 8.A.1) family.</text>
</comment>
<evidence type="ECO:0000256" key="5">
    <source>
        <dbReference type="ARBA" id="ARBA00023136"/>
    </source>
</evidence>
<reference evidence="10" key="1">
    <citation type="journal article" date="2018" name="Science">
        <title>Natural noncanonical protein splicing yields products with diverse ?-amino acid residues.</title>
        <authorList>
            <person name="Morinaka B.I."/>
            <person name="Lakis E."/>
            <person name="Verest M."/>
            <person name="Helf M.J."/>
            <person name="Scalvenzi T."/>
            <person name="Vagstad A.L."/>
            <person name="Sims J."/>
            <person name="Sunagawa S."/>
            <person name="Gugger M."/>
            <person name="Piel J."/>
        </authorList>
    </citation>
    <scope>NUCLEOTIDE SEQUENCE</scope>
    <source>
        <strain evidence="10">PCC 9201</strain>
    </source>
</reference>
<keyword evidence="3 8" id="KW-0812">Transmembrane</keyword>
<dbReference type="Gene3D" id="2.40.50.100">
    <property type="match status" value="2"/>
</dbReference>
<feature type="compositionally biased region" description="Polar residues" evidence="7">
    <location>
        <begin position="1"/>
        <end position="15"/>
    </location>
</feature>
<evidence type="ECO:0000259" key="9">
    <source>
        <dbReference type="Pfam" id="PF26002"/>
    </source>
</evidence>